<organism evidence="9 10">
    <name type="scientific">Lacihabitans soyangensis</name>
    <dbReference type="NCBI Taxonomy" id="869394"/>
    <lineage>
        <taxon>Bacteria</taxon>
        <taxon>Pseudomonadati</taxon>
        <taxon>Bacteroidota</taxon>
        <taxon>Cytophagia</taxon>
        <taxon>Cytophagales</taxon>
        <taxon>Leadbetterellaceae</taxon>
        <taxon>Lacihabitans</taxon>
    </lineage>
</organism>
<dbReference type="Gene3D" id="2.60.40.1120">
    <property type="entry name" value="Carboxypeptidase-like, regulatory domain"/>
    <property type="match status" value="1"/>
</dbReference>
<protein>
    <submittedName>
        <fullName evidence="9">SusC/RagA family TonB-linked outer membrane protein</fullName>
    </submittedName>
</protein>
<keyword evidence="10" id="KW-1185">Reference proteome</keyword>
<dbReference type="GO" id="GO:0009279">
    <property type="term" value="C:cell outer membrane"/>
    <property type="evidence" value="ECO:0007669"/>
    <property type="project" value="UniProtKB-SubCell"/>
</dbReference>
<evidence type="ECO:0000256" key="7">
    <source>
        <dbReference type="PROSITE-ProRule" id="PRU01360"/>
    </source>
</evidence>
<dbReference type="InterPro" id="IPR039426">
    <property type="entry name" value="TonB-dep_rcpt-like"/>
</dbReference>
<keyword evidence="3 7" id="KW-1134">Transmembrane beta strand</keyword>
<dbReference type="Gene3D" id="2.40.170.20">
    <property type="entry name" value="TonB-dependent receptor, beta-barrel domain"/>
    <property type="match status" value="1"/>
</dbReference>
<evidence type="ECO:0000256" key="5">
    <source>
        <dbReference type="ARBA" id="ARBA00023136"/>
    </source>
</evidence>
<evidence type="ECO:0000256" key="1">
    <source>
        <dbReference type="ARBA" id="ARBA00004571"/>
    </source>
</evidence>
<sequence>MSRNNTFKISLFLIFFSQLIYFGVYAQNVRKLSGKVIDAETNESIAGVSISAVDGKKIIGTVTDVNGSFELLINDKIAKVKVTSVGFEPQEIVILGINEVNISLKPGQLLNEVVVTALGLERQSKNLGYAVQQIDAKEVSRVKSTNFLDNLAGRVAGVTITGGSTGVGSTTRISIRGESSFTNANPLFVVDGIPINNNTVVNNVNDDANGFMEVDFGNGGMEVNPDDIESVTVLKGPSAAALYGTRASNGVLIIKTKSGAKSKGLGVSFNTSNYLETPFQLPVFQNSYGLGNSGQYAYKDGLGGGINDNITYSFGPKLNTGLSIPQYDSPVTLPNGQTVRAGDVAIHGGLPITPTPFVAYPNNLKDFYGTGRTSINSLAISAGNEKGNFRLSMTDLNSQSYIPGVDLKRRTVSTALNFMPISKLKITSNISYINSGSSNRPATKYGSENINYALVGWFGRSNNIEPLKDYWQPGLENVQQFSYNYTFFDNPYFTLYENRNAFNRDRVFGNLSARYEFTPELSLSVRTGMDYQNEDRTFRRAYSSNRFKTGAYAEQNVFYREINSDFLLNYSKNLGNFSVDVSAGGNRMDQRVANEQVQTLSLAQPGVYALSNAASPLEYFQAAGTKRINSLYGIAKFGFKDFLFVDITGRNDWSSALATATSSANTSFFYPSVSTGLVVSNLVKLPTAISFLKLRASYAQVGNDTNPFQTIGTFVARTPVGGLPTFTDQNQISNANLKPESISSTEFGADVRFLNDKIKLDVTYFNALNKNQIISLPIAVSSGYGQQSINGGAVRSKGVEVVLDLTPIRTNDFSWRSTFNFSTYQNIVEKLPIPGQTITLAYNRIYDNVNQTVWYQVKEGGRMGDMYGTGYLKNDKGEFIIGKDGRYIVDNNLRKLGNYTPDFMVGFNNTLSYKNFQMSFLFDWRQGGKVVSRTLALAAVGGQLIETENRPEAGIIAKGVVNMGTAETPNYQPNTTAVSAETYYRMYYDRNHEENNTYDASYLKLREVLIGYELPKGWFKNRIESINVSLIGRNLYAFSKIPHFDPEQFGFQGQKLMSGVEDMSYPTTRSFGVKLSITF</sequence>
<keyword evidence="4 7" id="KW-0812">Transmembrane</keyword>
<evidence type="ECO:0000313" key="9">
    <source>
        <dbReference type="EMBL" id="MCP9763093.1"/>
    </source>
</evidence>
<keyword evidence="5 7" id="KW-0472">Membrane</keyword>
<comment type="subcellular location">
    <subcellularLocation>
        <location evidence="1 7">Cell outer membrane</location>
        <topology evidence="1 7">Multi-pass membrane protein</topology>
    </subcellularLocation>
</comment>
<evidence type="ECO:0000256" key="2">
    <source>
        <dbReference type="ARBA" id="ARBA00022448"/>
    </source>
</evidence>
<dbReference type="InterPro" id="IPR023997">
    <property type="entry name" value="TonB-dep_OMP_SusC/RagA_CS"/>
</dbReference>
<dbReference type="NCBIfam" id="TIGR04057">
    <property type="entry name" value="SusC_RagA_signa"/>
    <property type="match status" value="1"/>
</dbReference>
<comment type="caution">
    <text evidence="9">The sequence shown here is derived from an EMBL/GenBank/DDBJ whole genome shotgun (WGS) entry which is preliminary data.</text>
</comment>
<dbReference type="InterPro" id="IPR023996">
    <property type="entry name" value="TonB-dep_OMP_SusC/RagA"/>
</dbReference>
<feature type="domain" description="TonB-dependent receptor plug" evidence="8">
    <location>
        <begin position="126"/>
        <end position="251"/>
    </location>
</feature>
<evidence type="ECO:0000259" key="8">
    <source>
        <dbReference type="Pfam" id="PF07715"/>
    </source>
</evidence>
<dbReference type="Pfam" id="PF13715">
    <property type="entry name" value="CarbopepD_reg_2"/>
    <property type="match status" value="1"/>
</dbReference>
<dbReference type="PROSITE" id="PS52016">
    <property type="entry name" value="TONB_DEPENDENT_REC_3"/>
    <property type="match status" value="1"/>
</dbReference>
<dbReference type="AlphaFoldDB" id="A0AAE3H1B9"/>
<proteinExistence type="inferred from homology"/>
<dbReference type="InterPro" id="IPR036942">
    <property type="entry name" value="Beta-barrel_TonB_sf"/>
</dbReference>
<dbReference type="InterPro" id="IPR012910">
    <property type="entry name" value="Plug_dom"/>
</dbReference>
<keyword evidence="6 7" id="KW-0998">Cell outer membrane</keyword>
<dbReference type="InterPro" id="IPR008969">
    <property type="entry name" value="CarboxyPept-like_regulatory"/>
</dbReference>
<dbReference type="NCBIfam" id="TIGR04056">
    <property type="entry name" value="OMP_RagA_SusC"/>
    <property type="match status" value="1"/>
</dbReference>
<accession>A0AAE3H1B9</accession>
<dbReference type="Gene3D" id="2.170.130.10">
    <property type="entry name" value="TonB-dependent receptor, plug domain"/>
    <property type="match status" value="1"/>
</dbReference>
<evidence type="ECO:0000313" key="10">
    <source>
        <dbReference type="Proteomes" id="UP001204144"/>
    </source>
</evidence>
<dbReference type="SUPFAM" id="SSF49464">
    <property type="entry name" value="Carboxypeptidase regulatory domain-like"/>
    <property type="match status" value="1"/>
</dbReference>
<dbReference type="EMBL" id="RJUF01000020">
    <property type="protein sequence ID" value="MCP9763093.1"/>
    <property type="molecule type" value="Genomic_DNA"/>
</dbReference>
<dbReference type="RefSeq" id="WP_255036878.1">
    <property type="nucleotide sequence ID" value="NZ_RJUF01000020.1"/>
</dbReference>
<dbReference type="Proteomes" id="UP001204144">
    <property type="component" value="Unassembled WGS sequence"/>
</dbReference>
<name>A0AAE3H1B9_9BACT</name>
<keyword evidence="2 7" id="KW-0813">Transport</keyword>
<dbReference type="InterPro" id="IPR037066">
    <property type="entry name" value="Plug_dom_sf"/>
</dbReference>
<reference evidence="9 10" key="1">
    <citation type="submission" date="2018-11" db="EMBL/GenBank/DDBJ databases">
        <title>Novel bacteria species description.</title>
        <authorList>
            <person name="Han J.-H."/>
        </authorList>
    </citation>
    <scope>NUCLEOTIDE SEQUENCE [LARGE SCALE GENOMIC DNA]</scope>
    <source>
        <strain evidence="9 10">KCTC23259</strain>
    </source>
</reference>
<comment type="similarity">
    <text evidence="7">Belongs to the TonB-dependent receptor family.</text>
</comment>
<dbReference type="Pfam" id="PF07715">
    <property type="entry name" value="Plug"/>
    <property type="match status" value="1"/>
</dbReference>
<evidence type="ECO:0000256" key="3">
    <source>
        <dbReference type="ARBA" id="ARBA00022452"/>
    </source>
</evidence>
<dbReference type="SUPFAM" id="SSF56935">
    <property type="entry name" value="Porins"/>
    <property type="match status" value="1"/>
</dbReference>
<evidence type="ECO:0000256" key="4">
    <source>
        <dbReference type="ARBA" id="ARBA00022692"/>
    </source>
</evidence>
<gene>
    <name evidence="9" type="ORF">EGI31_09005</name>
</gene>
<evidence type="ECO:0000256" key="6">
    <source>
        <dbReference type="ARBA" id="ARBA00023237"/>
    </source>
</evidence>